<proteinExistence type="predicted"/>
<keyword evidence="2" id="KW-1185">Reference proteome</keyword>
<protein>
    <submittedName>
        <fullName evidence="1">Uncharacterized protein</fullName>
    </submittedName>
</protein>
<dbReference type="RefSeq" id="WP_111591347.1">
    <property type="nucleotide sequence ID" value="NZ_QLMA01000002.1"/>
</dbReference>
<dbReference type="Proteomes" id="UP000249819">
    <property type="component" value="Unassembled WGS sequence"/>
</dbReference>
<sequence length="94" mass="10965">MRNISCTFNVDGIPTKVVLRKLPKERRFQASLNGSTTPTEYIISDETNEVEYYDGPVLGELFFSRVVWLIKQYFPNVRAILKVGEDTYDDYDDY</sequence>
<name>A0A327W8Y6_9BACT</name>
<organism evidence="1 2">
    <name type="scientific">Chitinophaga dinghuensis</name>
    <dbReference type="NCBI Taxonomy" id="1539050"/>
    <lineage>
        <taxon>Bacteria</taxon>
        <taxon>Pseudomonadati</taxon>
        <taxon>Bacteroidota</taxon>
        <taxon>Chitinophagia</taxon>
        <taxon>Chitinophagales</taxon>
        <taxon>Chitinophagaceae</taxon>
        <taxon>Chitinophaga</taxon>
    </lineage>
</organism>
<gene>
    <name evidence="1" type="ORF">CLV59_102407</name>
</gene>
<comment type="caution">
    <text evidence="1">The sequence shown here is derived from an EMBL/GenBank/DDBJ whole genome shotgun (WGS) entry which is preliminary data.</text>
</comment>
<dbReference type="EMBL" id="QLMA01000002">
    <property type="protein sequence ID" value="RAJ85702.1"/>
    <property type="molecule type" value="Genomic_DNA"/>
</dbReference>
<accession>A0A327W8Y6</accession>
<reference evidence="1 2" key="1">
    <citation type="submission" date="2018-06" db="EMBL/GenBank/DDBJ databases">
        <title>Genomic Encyclopedia of Archaeal and Bacterial Type Strains, Phase II (KMG-II): from individual species to whole genera.</title>
        <authorList>
            <person name="Goeker M."/>
        </authorList>
    </citation>
    <scope>NUCLEOTIDE SEQUENCE [LARGE SCALE GENOMIC DNA]</scope>
    <source>
        <strain evidence="1 2">DSM 29821</strain>
    </source>
</reference>
<evidence type="ECO:0000313" key="1">
    <source>
        <dbReference type="EMBL" id="RAJ85702.1"/>
    </source>
</evidence>
<dbReference type="AlphaFoldDB" id="A0A327W8Y6"/>
<evidence type="ECO:0000313" key="2">
    <source>
        <dbReference type="Proteomes" id="UP000249819"/>
    </source>
</evidence>
<dbReference type="OrthoDB" id="673295at2"/>